<evidence type="ECO:0000256" key="2">
    <source>
        <dbReference type="ARBA" id="ARBA00004167"/>
    </source>
</evidence>
<dbReference type="AlphaFoldDB" id="A0A3L6ELE8"/>
<evidence type="ECO:0000256" key="3">
    <source>
        <dbReference type="ARBA" id="ARBA00010617"/>
    </source>
</evidence>
<dbReference type="GO" id="GO:0051502">
    <property type="term" value="P:diterpene phytoalexin biosynthetic process"/>
    <property type="evidence" value="ECO:0007669"/>
    <property type="project" value="UniProtKB-ARBA"/>
</dbReference>
<dbReference type="GO" id="GO:0020037">
    <property type="term" value="F:heme binding"/>
    <property type="evidence" value="ECO:0007669"/>
    <property type="project" value="InterPro"/>
</dbReference>
<gene>
    <name evidence="15" type="primary">CYP71Z7_3</name>
    <name evidence="15" type="ORF">Zm00014a_004219</name>
</gene>
<evidence type="ECO:0000256" key="10">
    <source>
        <dbReference type="ARBA" id="ARBA00023004"/>
    </source>
</evidence>
<evidence type="ECO:0000256" key="6">
    <source>
        <dbReference type="ARBA" id="ARBA00022723"/>
    </source>
</evidence>
<keyword evidence="6 13" id="KW-0479">Metal-binding</keyword>
<dbReference type="Pfam" id="PF00067">
    <property type="entry name" value="p450"/>
    <property type="match status" value="1"/>
</dbReference>
<evidence type="ECO:0000256" key="8">
    <source>
        <dbReference type="ARBA" id="ARBA00022989"/>
    </source>
</evidence>
<evidence type="ECO:0000256" key="4">
    <source>
        <dbReference type="ARBA" id="ARBA00022617"/>
    </source>
</evidence>
<dbReference type="GO" id="GO:0010333">
    <property type="term" value="F:terpene synthase activity"/>
    <property type="evidence" value="ECO:0007669"/>
    <property type="project" value="UniProtKB-ARBA"/>
</dbReference>
<keyword evidence="8" id="KW-1133">Transmembrane helix</keyword>
<dbReference type="GO" id="GO:0005506">
    <property type="term" value="F:iron ion binding"/>
    <property type="evidence" value="ECO:0007669"/>
    <property type="project" value="InterPro"/>
</dbReference>
<reference evidence="15 16" key="1">
    <citation type="journal article" date="2018" name="Nat. Genet.">
        <title>Extensive intraspecific gene order and gene structural variations between Mo17 and other maize genomes.</title>
        <authorList>
            <person name="Sun S."/>
            <person name="Zhou Y."/>
            <person name="Chen J."/>
            <person name="Shi J."/>
            <person name="Zhao H."/>
            <person name="Zhao H."/>
            <person name="Song W."/>
            <person name="Zhang M."/>
            <person name="Cui Y."/>
            <person name="Dong X."/>
            <person name="Liu H."/>
            <person name="Ma X."/>
            <person name="Jiao Y."/>
            <person name="Wang B."/>
            <person name="Wei X."/>
            <person name="Stein J.C."/>
            <person name="Glaubitz J.C."/>
            <person name="Lu F."/>
            <person name="Yu G."/>
            <person name="Liang C."/>
            <person name="Fengler K."/>
            <person name="Li B."/>
            <person name="Rafalski A."/>
            <person name="Schnable P.S."/>
            <person name="Ware D.H."/>
            <person name="Buckler E.S."/>
            <person name="Lai J."/>
        </authorList>
    </citation>
    <scope>NUCLEOTIDE SEQUENCE [LARGE SCALE GENOMIC DNA]</scope>
    <source>
        <strain evidence="16">cv. Missouri 17</strain>
        <tissue evidence="15">Seedling</tissue>
    </source>
</reference>
<dbReference type="InterPro" id="IPR002401">
    <property type="entry name" value="Cyt_P450_E_grp-I"/>
</dbReference>
<name>A0A3L6ELE8_MAIZE</name>
<dbReference type="PRINTS" id="PR00385">
    <property type="entry name" value="P450"/>
</dbReference>
<keyword evidence="12" id="KW-0472">Membrane</keyword>
<dbReference type="PANTHER" id="PTHR47955">
    <property type="entry name" value="CYTOCHROME P450 FAMILY 71 PROTEIN"/>
    <property type="match status" value="1"/>
</dbReference>
<keyword evidence="5" id="KW-0812">Transmembrane</keyword>
<protein>
    <submittedName>
        <fullName evidence="15">Ent-cassadiene C2-hydroxylase</fullName>
    </submittedName>
</protein>
<comment type="cofactor">
    <cofactor evidence="1 13">
        <name>heme</name>
        <dbReference type="ChEBI" id="CHEBI:30413"/>
    </cofactor>
</comment>
<dbReference type="Gene3D" id="1.10.630.10">
    <property type="entry name" value="Cytochrome P450"/>
    <property type="match status" value="1"/>
</dbReference>
<evidence type="ECO:0000256" key="1">
    <source>
        <dbReference type="ARBA" id="ARBA00001971"/>
    </source>
</evidence>
<evidence type="ECO:0000256" key="7">
    <source>
        <dbReference type="ARBA" id="ARBA00022821"/>
    </source>
</evidence>
<comment type="similarity">
    <text evidence="3 14">Belongs to the cytochrome P450 family.</text>
</comment>
<evidence type="ECO:0000313" key="16">
    <source>
        <dbReference type="Proteomes" id="UP000251960"/>
    </source>
</evidence>
<dbReference type="Proteomes" id="UP000251960">
    <property type="component" value="Chromosome 5"/>
</dbReference>
<dbReference type="GO" id="GO:0006952">
    <property type="term" value="P:defense response"/>
    <property type="evidence" value="ECO:0007669"/>
    <property type="project" value="UniProtKB-KW"/>
</dbReference>
<dbReference type="GO" id="GO:0016020">
    <property type="term" value="C:membrane"/>
    <property type="evidence" value="ECO:0007669"/>
    <property type="project" value="UniProtKB-SubCell"/>
</dbReference>
<keyword evidence="7" id="KW-0611">Plant defense</keyword>
<dbReference type="SUPFAM" id="SSF48264">
    <property type="entry name" value="Cytochrome P450"/>
    <property type="match status" value="1"/>
</dbReference>
<dbReference type="GO" id="GO:0016709">
    <property type="term" value="F:oxidoreductase activity, acting on paired donors, with incorporation or reduction of molecular oxygen, NAD(P)H as one donor, and incorporation of one atom of oxygen"/>
    <property type="evidence" value="ECO:0007669"/>
    <property type="project" value="UniProtKB-ARBA"/>
</dbReference>
<organism evidence="15 16">
    <name type="scientific">Zea mays</name>
    <name type="common">Maize</name>
    <dbReference type="NCBI Taxonomy" id="4577"/>
    <lineage>
        <taxon>Eukaryota</taxon>
        <taxon>Viridiplantae</taxon>
        <taxon>Streptophyta</taxon>
        <taxon>Embryophyta</taxon>
        <taxon>Tracheophyta</taxon>
        <taxon>Spermatophyta</taxon>
        <taxon>Magnoliopsida</taxon>
        <taxon>Liliopsida</taxon>
        <taxon>Poales</taxon>
        <taxon>Poaceae</taxon>
        <taxon>PACMAD clade</taxon>
        <taxon>Panicoideae</taxon>
        <taxon>Andropogonodae</taxon>
        <taxon>Andropogoneae</taxon>
        <taxon>Tripsacinae</taxon>
        <taxon>Zea</taxon>
    </lineage>
</organism>
<feature type="binding site" description="axial binding residue" evidence="13">
    <location>
        <position position="444"/>
    </location>
    <ligand>
        <name>heme</name>
        <dbReference type="ChEBI" id="CHEBI:30413"/>
    </ligand>
    <ligandPart>
        <name>Fe</name>
        <dbReference type="ChEBI" id="CHEBI:18248"/>
    </ligandPart>
</feature>
<evidence type="ECO:0000256" key="14">
    <source>
        <dbReference type="RuleBase" id="RU000461"/>
    </source>
</evidence>
<dbReference type="InterPro" id="IPR017972">
    <property type="entry name" value="Cyt_P450_CS"/>
</dbReference>
<dbReference type="PANTHER" id="PTHR47955:SF11">
    <property type="entry name" value="4-HYDROXYPHENYLACETALDEHYDE OXIME MONOOXYGENASE"/>
    <property type="match status" value="1"/>
</dbReference>
<dbReference type="ExpressionAtlas" id="A0A3L6ELE8">
    <property type="expression patterns" value="baseline and differential"/>
</dbReference>
<dbReference type="PROSITE" id="PS00086">
    <property type="entry name" value="CYTOCHROME_P450"/>
    <property type="match status" value="1"/>
</dbReference>
<proteinExistence type="inferred from homology"/>
<evidence type="ECO:0000256" key="5">
    <source>
        <dbReference type="ARBA" id="ARBA00022692"/>
    </source>
</evidence>
<comment type="subcellular location">
    <subcellularLocation>
        <location evidence="2">Membrane</location>
        <topology evidence="2">Single-pass membrane protein</topology>
    </subcellularLocation>
</comment>
<dbReference type="CDD" id="cd11072">
    <property type="entry name" value="CYP71-like"/>
    <property type="match status" value="1"/>
</dbReference>
<keyword evidence="9 14" id="KW-0560">Oxidoreductase</keyword>
<dbReference type="InterPro" id="IPR036396">
    <property type="entry name" value="Cyt_P450_sf"/>
</dbReference>
<dbReference type="FunFam" id="1.10.630.10:FF:000008">
    <property type="entry name" value="Cytochrome P450 71D8"/>
    <property type="match status" value="1"/>
</dbReference>
<keyword evidence="11 14" id="KW-0503">Monooxygenase</keyword>
<evidence type="ECO:0000256" key="13">
    <source>
        <dbReference type="PIRSR" id="PIRSR602401-1"/>
    </source>
</evidence>
<dbReference type="PRINTS" id="PR00463">
    <property type="entry name" value="EP450I"/>
</dbReference>
<evidence type="ECO:0000313" key="15">
    <source>
        <dbReference type="EMBL" id="PWZ21489.1"/>
    </source>
</evidence>
<comment type="caution">
    <text evidence="15">The sequence shown here is derived from an EMBL/GenBank/DDBJ whole genome shotgun (WGS) entry which is preliminary data.</text>
</comment>
<dbReference type="InterPro" id="IPR001128">
    <property type="entry name" value="Cyt_P450"/>
</dbReference>
<keyword evidence="10 13" id="KW-0408">Iron</keyword>
<accession>A0A3L6ELE8</accession>
<dbReference type="EMBL" id="NCVQ01000006">
    <property type="protein sequence ID" value="PWZ21489.1"/>
    <property type="molecule type" value="Genomic_DNA"/>
</dbReference>
<keyword evidence="4 13" id="KW-0349">Heme</keyword>
<evidence type="ECO:0000256" key="11">
    <source>
        <dbReference type="ARBA" id="ARBA00023033"/>
    </source>
</evidence>
<evidence type="ECO:0000256" key="9">
    <source>
        <dbReference type="ARBA" id="ARBA00023002"/>
    </source>
</evidence>
<evidence type="ECO:0000256" key="12">
    <source>
        <dbReference type="ARBA" id="ARBA00023136"/>
    </source>
</evidence>
<sequence length="509" mass="56680">MEQKVLVAVGVAVLLVVVLSKLKSVLVTKPKLNLPPGPWTLPLIGSTHHLVTSPSIYRAMRDLAQKYGPLMMLRLGEVPTLVVSSPEAAQAITKTHDIAFADRHMNTTIGVLTFNGTDLVFGPYGERWRQLRKICVLELFSVARVQSFQRIREEEVARFMQSLAASAGTVNLSKMISRFINDTFVRECIGSRCKYQDEYLDAFDTAVRQTSVLTVADLFPSSRLMQAVGTAPRNALKCRNRITRILEQIIREKVEAMGRGEKTAHEGLIGVLLRLQKEANLPTLLTNDTIVALMFDLFGAGSDTSSTTLNWCMTELIRHPAAMAKAQAEVREAFKGKARIISEDDLAGAGLSYLKLVIKEALRMHCPLPLLLPRLCRETCQVMGYDIPKGTAVFINVWAVCRDAKYWEDPEEFRPERFEDTNLEYNYKGTNYEFLPFGSGRRMCPGANLGLGNIELALASLLYHYDWKLPDGVKPQDVQVWEGPGLIAKKKTGLLLRPVTCIAFACSSG</sequence>